<evidence type="ECO:0000313" key="3">
    <source>
        <dbReference type="Proteomes" id="UP000052257"/>
    </source>
</evidence>
<feature type="transmembrane region" description="Helical" evidence="1">
    <location>
        <begin position="6"/>
        <end position="27"/>
    </location>
</feature>
<keyword evidence="1" id="KW-0812">Transmembrane</keyword>
<dbReference type="AlphaFoldDB" id="A0A9W5EXK4"/>
<sequence length="106" mass="11869">MDFLDRVGVYAYVIALGFIGGVLSLFSKKKLNECEKRKFCFFGTFLLGVATSIFAGYIGFEIANFIFENEKISLAISCICAWAGTDGLLRLETGAIEFLSRKMERR</sequence>
<keyword evidence="1" id="KW-1133">Transmembrane helix</keyword>
<proteinExistence type="predicted"/>
<dbReference type="Pfam" id="PF16083">
    <property type="entry name" value="Phage_holin_3_3"/>
    <property type="match status" value="1"/>
</dbReference>
<evidence type="ECO:0000256" key="1">
    <source>
        <dbReference type="SAM" id="Phobius"/>
    </source>
</evidence>
<comment type="caution">
    <text evidence="2">The sequence shown here is derived from an EMBL/GenBank/DDBJ whole genome shotgun (WGS) entry which is preliminary data.</text>
</comment>
<protein>
    <submittedName>
        <fullName evidence="2">Uncharacterized protein</fullName>
    </submittedName>
</protein>
<feature type="transmembrane region" description="Helical" evidence="1">
    <location>
        <begin position="39"/>
        <end position="60"/>
    </location>
</feature>
<organism evidence="2 3">
    <name type="scientific">Campylobacter hyointestinalis subsp. hyointestinalis</name>
    <dbReference type="NCBI Taxonomy" id="91352"/>
    <lineage>
        <taxon>Bacteria</taxon>
        <taxon>Pseudomonadati</taxon>
        <taxon>Campylobacterota</taxon>
        <taxon>Epsilonproteobacteria</taxon>
        <taxon>Campylobacterales</taxon>
        <taxon>Campylobacteraceae</taxon>
        <taxon>Campylobacter</taxon>
    </lineage>
</organism>
<keyword evidence="1" id="KW-0472">Membrane</keyword>
<dbReference type="EMBL" id="FAUW01000002">
    <property type="protein sequence ID" value="CUU77223.1"/>
    <property type="molecule type" value="Genomic_DNA"/>
</dbReference>
<reference evidence="2 3" key="1">
    <citation type="submission" date="2015-11" db="EMBL/GenBank/DDBJ databases">
        <authorList>
            <consortium name="Pathogen Informatics"/>
        </authorList>
    </citation>
    <scope>NUCLEOTIDE SEQUENCE [LARGE SCALE GENOMIC DNA]</scope>
    <source>
        <strain evidence="2 3">006A-0191</strain>
    </source>
</reference>
<dbReference type="InterPro" id="IPR032126">
    <property type="entry name" value="LydA_holin"/>
</dbReference>
<dbReference type="RefSeq" id="WP_059431008.1">
    <property type="nucleotide sequence ID" value="NZ_FAUW01000002.1"/>
</dbReference>
<name>A0A9W5EXK4_CAMHY</name>
<accession>A0A9W5EXK4</accession>
<evidence type="ECO:0000313" key="2">
    <source>
        <dbReference type="EMBL" id="CUU77223.1"/>
    </source>
</evidence>
<gene>
    <name evidence="2" type="ORF">ERS739220_00845</name>
</gene>
<dbReference type="Proteomes" id="UP000052257">
    <property type="component" value="Unassembled WGS sequence"/>
</dbReference>